<accession>A0A7T0BWS5</accession>
<dbReference type="InterPro" id="IPR029028">
    <property type="entry name" value="Alpha/beta_knot_MTases"/>
</dbReference>
<dbReference type="Pfam" id="PF01746">
    <property type="entry name" value="tRNA_m1G_MT"/>
    <property type="match status" value="1"/>
</dbReference>
<evidence type="ECO:0000256" key="18">
    <source>
        <dbReference type="SAM" id="MobiDB-lite"/>
    </source>
</evidence>
<feature type="binding site" evidence="15 16">
    <location>
        <position position="121"/>
    </location>
    <ligand>
        <name>S-adenosyl-L-methionine</name>
        <dbReference type="ChEBI" id="CHEBI:59789"/>
    </ligand>
</feature>
<evidence type="ECO:0000256" key="11">
    <source>
        <dbReference type="ARBA" id="ARBA00022694"/>
    </source>
</evidence>
<gene>
    <name evidence="15 20" type="primary">trmD</name>
    <name evidence="20" type="ORF">G3M70_08595</name>
</gene>
<dbReference type="NCBIfam" id="NF000648">
    <property type="entry name" value="PRK00026.1"/>
    <property type="match status" value="1"/>
</dbReference>
<sequence>MPSTDSSRTIHFDIISLFPEMFEGPFQESILDRAREEGLLDVRLHNLRDYTLNKHGKVDDTPFGGGAGLVMNIEPIDRALQAIKQDRPQALTVLLSPSGKRFDQKKARELADSNQIILICGRYEGVDERVAETLVDEQLSIGDYVLSGGEIPAMVLVDAVTRLIPGVVGDPASLDEESFENGLLEYPQYTRPRDYKGSEVPEVLVSGDHKKIKEWQRKAALKKTARHRPDLLEQLNLNNEERAMIDETNNE</sequence>
<dbReference type="GO" id="GO:0052906">
    <property type="term" value="F:tRNA (guanine(37)-N1)-methyltransferase activity"/>
    <property type="evidence" value="ECO:0007669"/>
    <property type="project" value="UniProtKB-UniRule"/>
</dbReference>
<dbReference type="EMBL" id="CP048685">
    <property type="protein sequence ID" value="QPJ61927.1"/>
    <property type="molecule type" value="Genomic_DNA"/>
</dbReference>
<evidence type="ECO:0000256" key="2">
    <source>
        <dbReference type="ARBA" id="ARBA00004496"/>
    </source>
</evidence>
<dbReference type="InterPro" id="IPR016009">
    <property type="entry name" value="tRNA_MeTrfase_TRMD/TRM10"/>
</dbReference>
<organism evidence="20 21">
    <name type="scientific">Candidatus Nitronauta litoralis</name>
    <dbReference type="NCBI Taxonomy" id="2705533"/>
    <lineage>
        <taxon>Bacteria</taxon>
        <taxon>Pseudomonadati</taxon>
        <taxon>Nitrospinota/Tectimicrobiota group</taxon>
        <taxon>Nitrospinota</taxon>
        <taxon>Nitrospinia</taxon>
        <taxon>Nitrospinales</taxon>
        <taxon>Nitrospinaceae</taxon>
        <taxon>Candidatus Nitronauta</taxon>
    </lineage>
</organism>
<evidence type="ECO:0000256" key="16">
    <source>
        <dbReference type="PIRSR" id="PIRSR000386-1"/>
    </source>
</evidence>
<dbReference type="InterPro" id="IPR029026">
    <property type="entry name" value="tRNA_m1G_MTases_N"/>
</dbReference>
<keyword evidence="11 15" id="KW-0819">tRNA processing</keyword>
<dbReference type="InterPro" id="IPR023148">
    <property type="entry name" value="tRNA_m1G_MeTrfase_C_sf"/>
</dbReference>
<feature type="region of interest" description="Disordered" evidence="18">
    <location>
        <begin position="232"/>
        <end position="251"/>
    </location>
</feature>
<proteinExistence type="inferred from homology"/>
<dbReference type="NCBIfam" id="TIGR00088">
    <property type="entry name" value="trmD"/>
    <property type="match status" value="1"/>
</dbReference>
<comment type="similarity">
    <text evidence="3 15 17">Belongs to the RNA methyltransferase TrmD family.</text>
</comment>
<keyword evidence="8 15" id="KW-0489">Methyltransferase</keyword>
<evidence type="ECO:0000256" key="1">
    <source>
        <dbReference type="ARBA" id="ARBA00002634"/>
    </source>
</evidence>
<evidence type="ECO:0000256" key="8">
    <source>
        <dbReference type="ARBA" id="ARBA00022603"/>
    </source>
</evidence>
<evidence type="ECO:0000259" key="19">
    <source>
        <dbReference type="Pfam" id="PF01746"/>
    </source>
</evidence>
<dbReference type="CDD" id="cd18080">
    <property type="entry name" value="TrmD-like"/>
    <property type="match status" value="1"/>
</dbReference>
<dbReference type="FunFam" id="1.10.1270.20:FF:000001">
    <property type="entry name" value="tRNA (guanine-N(1)-)-methyltransferase"/>
    <property type="match status" value="1"/>
</dbReference>
<reference evidence="20 21" key="1">
    <citation type="submission" date="2020-02" db="EMBL/GenBank/DDBJ databases">
        <title>Genomic and physiological characterization of two novel Nitrospinaceae genera.</title>
        <authorList>
            <person name="Mueller A.J."/>
            <person name="Jung M.-Y."/>
            <person name="Strachan C.R."/>
            <person name="Herbold C.W."/>
            <person name="Kirkegaard R.H."/>
            <person name="Daims H."/>
        </authorList>
    </citation>
    <scope>NUCLEOTIDE SEQUENCE [LARGE SCALE GENOMIC DNA]</scope>
    <source>
        <strain evidence="20">EB</strain>
    </source>
</reference>
<evidence type="ECO:0000256" key="17">
    <source>
        <dbReference type="RuleBase" id="RU003464"/>
    </source>
</evidence>
<evidence type="ECO:0000256" key="12">
    <source>
        <dbReference type="ARBA" id="ARBA00029736"/>
    </source>
</evidence>
<keyword evidence="9 15" id="KW-0808">Transferase</keyword>
<evidence type="ECO:0000256" key="15">
    <source>
        <dbReference type="HAMAP-Rule" id="MF_00605"/>
    </source>
</evidence>
<comment type="subunit">
    <text evidence="4 15 17">Homodimer.</text>
</comment>
<dbReference type="Gene3D" id="1.10.1270.20">
    <property type="entry name" value="tRNA(m1g37)methyltransferase, domain 2"/>
    <property type="match status" value="1"/>
</dbReference>
<dbReference type="HAMAP" id="MF_00605">
    <property type="entry name" value="TrmD"/>
    <property type="match status" value="1"/>
</dbReference>
<dbReference type="PANTHER" id="PTHR46417:SF1">
    <property type="entry name" value="TRNA (GUANINE-N(1)-)-METHYLTRANSFERASE"/>
    <property type="match status" value="1"/>
</dbReference>
<name>A0A7T0BWS5_9BACT</name>
<dbReference type="PIRSF" id="PIRSF000386">
    <property type="entry name" value="tRNA_mtase"/>
    <property type="match status" value="1"/>
</dbReference>
<dbReference type="Gene3D" id="3.40.1280.10">
    <property type="match status" value="1"/>
</dbReference>
<evidence type="ECO:0000313" key="21">
    <source>
        <dbReference type="Proteomes" id="UP000594688"/>
    </source>
</evidence>
<dbReference type="KEGG" id="nli:G3M70_08595"/>
<dbReference type="InterPro" id="IPR002649">
    <property type="entry name" value="tRNA_m1G_MeTrfase_TrmD"/>
</dbReference>
<evidence type="ECO:0000256" key="5">
    <source>
        <dbReference type="ARBA" id="ARBA00012807"/>
    </source>
</evidence>
<evidence type="ECO:0000256" key="4">
    <source>
        <dbReference type="ARBA" id="ARBA00011738"/>
    </source>
</evidence>
<keyword evidence="10 15" id="KW-0949">S-adenosyl-L-methionine</keyword>
<evidence type="ECO:0000256" key="3">
    <source>
        <dbReference type="ARBA" id="ARBA00007630"/>
    </source>
</evidence>
<evidence type="ECO:0000256" key="14">
    <source>
        <dbReference type="ARBA" id="ARBA00047783"/>
    </source>
</evidence>
<evidence type="ECO:0000256" key="7">
    <source>
        <dbReference type="ARBA" id="ARBA00022490"/>
    </source>
</evidence>
<comment type="function">
    <text evidence="1 15 17">Specifically methylates guanosine-37 in various tRNAs.</text>
</comment>
<evidence type="ECO:0000256" key="9">
    <source>
        <dbReference type="ARBA" id="ARBA00022679"/>
    </source>
</evidence>
<protein>
    <recommendedName>
        <fullName evidence="6 15">tRNA (guanine-N(1)-)-methyltransferase</fullName>
        <ecNumber evidence="5 15">2.1.1.228</ecNumber>
    </recommendedName>
    <alternativeName>
        <fullName evidence="12 15">M1G-methyltransferase</fullName>
    </alternativeName>
    <alternativeName>
        <fullName evidence="13 15">tRNA [GM37] methyltransferase</fullName>
    </alternativeName>
</protein>
<keyword evidence="7 15" id="KW-0963">Cytoplasm</keyword>
<dbReference type="EC" id="2.1.1.228" evidence="5 15"/>
<feature type="binding site" evidence="15 16">
    <location>
        <begin position="141"/>
        <end position="146"/>
    </location>
    <ligand>
        <name>S-adenosyl-L-methionine</name>
        <dbReference type="ChEBI" id="CHEBI:59789"/>
    </ligand>
</feature>
<dbReference type="FunFam" id="3.40.1280.10:FF:000001">
    <property type="entry name" value="tRNA (guanine-N(1)-)-methyltransferase"/>
    <property type="match status" value="1"/>
</dbReference>
<dbReference type="Proteomes" id="UP000594688">
    <property type="component" value="Chromosome"/>
</dbReference>
<dbReference type="SUPFAM" id="SSF75217">
    <property type="entry name" value="alpha/beta knot"/>
    <property type="match status" value="1"/>
</dbReference>
<comment type="subcellular location">
    <subcellularLocation>
        <location evidence="2 15 17">Cytoplasm</location>
    </subcellularLocation>
</comment>
<dbReference type="GO" id="GO:0005829">
    <property type="term" value="C:cytosol"/>
    <property type="evidence" value="ECO:0007669"/>
    <property type="project" value="TreeGrafter"/>
</dbReference>
<dbReference type="AlphaFoldDB" id="A0A7T0BWS5"/>
<feature type="domain" description="tRNA methyltransferase TRMD/TRM10-type" evidence="19">
    <location>
        <begin position="11"/>
        <end position="234"/>
    </location>
</feature>
<evidence type="ECO:0000256" key="6">
    <source>
        <dbReference type="ARBA" id="ARBA00014679"/>
    </source>
</evidence>
<dbReference type="GO" id="GO:0002939">
    <property type="term" value="P:tRNA N1-guanine methylation"/>
    <property type="evidence" value="ECO:0007669"/>
    <property type="project" value="TreeGrafter"/>
</dbReference>
<evidence type="ECO:0000256" key="13">
    <source>
        <dbReference type="ARBA" id="ARBA00033392"/>
    </source>
</evidence>
<evidence type="ECO:0000256" key="10">
    <source>
        <dbReference type="ARBA" id="ARBA00022691"/>
    </source>
</evidence>
<dbReference type="PANTHER" id="PTHR46417">
    <property type="entry name" value="TRNA (GUANINE-N(1)-)-METHYLTRANSFERASE"/>
    <property type="match status" value="1"/>
</dbReference>
<comment type="catalytic activity">
    <reaction evidence="14 15 17">
        <text>guanosine(37) in tRNA + S-adenosyl-L-methionine = N(1)-methylguanosine(37) in tRNA + S-adenosyl-L-homocysteine + H(+)</text>
        <dbReference type="Rhea" id="RHEA:36899"/>
        <dbReference type="Rhea" id="RHEA-COMP:10145"/>
        <dbReference type="Rhea" id="RHEA-COMP:10147"/>
        <dbReference type="ChEBI" id="CHEBI:15378"/>
        <dbReference type="ChEBI" id="CHEBI:57856"/>
        <dbReference type="ChEBI" id="CHEBI:59789"/>
        <dbReference type="ChEBI" id="CHEBI:73542"/>
        <dbReference type="ChEBI" id="CHEBI:74269"/>
        <dbReference type="EC" id="2.1.1.228"/>
    </reaction>
</comment>
<evidence type="ECO:0000313" key="20">
    <source>
        <dbReference type="EMBL" id="QPJ61927.1"/>
    </source>
</evidence>